<evidence type="ECO:0000313" key="1">
    <source>
        <dbReference type="EMBL" id="PSL00979.1"/>
    </source>
</evidence>
<evidence type="ECO:0008006" key="3">
    <source>
        <dbReference type="Google" id="ProtNLM"/>
    </source>
</evidence>
<sequence>MLIAAAVCPQPPILVPQVAGAAAAELDPLRAACDEAVGRLVAARPDIVVVIGAGPRTADHPAAAAGSLAAYGVDLSVGPGPAVLPLSLTLGRWLAERSGAAPAGFTEIAADAAPEECLRSGAALAASAPRVAALVMGDGSARRDESSPGRFDERAAGYDAAVADALGTADVSALAALRPDLADALLVGGRAAWQVLAGAAKDAAPTGRLLAAEAPYGVGYFVALWSADSAPERASRSA</sequence>
<dbReference type="Proteomes" id="UP000240542">
    <property type="component" value="Unassembled WGS sequence"/>
</dbReference>
<comment type="caution">
    <text evidence="1">The sequence shown here is derived from an EMBL/GenBank/DDBJ whole genome shotgun (WGS) entry which is preliminary data.</text>
</comment>
<proteinExistence type="predicted"/>
<dbReference type="CDD" id="cd07951">
    <property type="entry name" value="ED_3B_N_AMMECR1"/>
    <property type="match status" value="1"/>
</dbReference>
<dbReference type="AlphaFoldDB" id="A0A2P8DUS4"/>
<gene>
    <name evidence="1" type="ORF">CLV63_101458</name>
</gene>
<keyword evidence="2" id="KW-1185">Reference proteome</keyword>
<reference evidence="1 2" key="1">
    <citation type="submission" date="2018-03" db="EMBL/GenBank/DDBJ databases">
        <title>Genomic Encyclopedia of Archaeal and Bacterial Type Strains, Phase II (KMG-II): from individual species to whole genera.</title>
        <authorList>
            <person name="Goeker M."/>
        </authorList>
    </citation>
    <scope>NUCLEOTIDE SEQUENCE [LARGE SCALE GENOMIC DNA]</scope>
    <source>
        <strain evidence="1 2">DSM 45312</strain>
    </source>
</reference>
<organism evidence="1 2">
    <name type="scientific">Murinocardiopsis flavida</name>
    <dbReference type="NCBI Taxonomy" id="645275"/>
    <lineage>
        <taxon>Bacteria</taxon>
        <taxon>Bacillati</taxon>
        <taxon>Actinomycetota</taxon>
        <taxon>Actinomycetes</taxon>
        <taxon>Streptosporangiales</taxon>
        <taxon>Nocardiopsidaceae</taxon>
        <taxon>Murinocardiopsis</taxon>
    </lineage>
</organism>
<evidence type="ECO:0000313" key="2">
    <source>
        <dbReference type="Proteomes" id="UP000240542"/>
    </source>
</evidence>
<dbReference type="EMBL" id="PYGA01000001">
    <property type="protein sequence ID" value="PSL00979.1"/>
    <property type="molecule type" value="Genomic_DNA"/>
</dbReference>
<dbReference type="RefSeq" id="WP_106581140.1">
    <property type="nucleotide sequence ID" value="NZ_PYGA01000001.1"/>
</dbReference>
<name>A0A2P8DUS4_9ACTN</name>
<dbReference type="OrthoDB" id="4543339at2"/>
<dbReference type="SUPFAM" id="SSF53213">
    <property type="entry name" value="LigB-like"/>
    <property type="match status" value="1"/>
</dbReference>
<dbReference type="Gene3D" id="3.40.830.10">
    <property type="entry name" value="LigB-like"/>
    <property type="match status" value="1"/>
</dbReference>
<protein>
    <recommendedName>
        <fullName evidence="3">Catalytic LigB subunit of aromatic ring-opening dioxygenase</fullName>
    </recommendedName>
</protein>
<accession>A0A2P8DUS4</accession>